<dbReference type="EMBL" id="JAMZMK010000003">
    <property type="protein sequence ID" value="KAI7758398.1"/>
    <property type="molecule type" value="Genomic_DNA"/>
</dbReference>
<dbReference type="AlphaFoldDB" id="A0AAD5H0R4"/>
<dbReference type="GO" id="GO:0000785">
    <property type="term" value="C:chromatin"/>
    <property type="evidence" value="ECO:0007669"/>
    <property type="project" value="TreeGrafter"/>
</dbReference>
<protein>
    <recommendedName>
        <fullName evidence="6">SP-RING-type domain-containing protein</fullName>
    </recommendedName>
</protein>
<feature type="compositionally biased region" description="Polar residues" evidence="5">
    <location>
        <begin position="643"/>
        <end position="656"/>
    </location>
</feature>
<dbReference type="GO" id="GO:0008270">
    <property type="term" value="F:zinc ion binding"/>
    <property type="evidence" value="ECO:0007669"/>
    <property type="project" value="UniProtKB-KW"/>
</dbReference>
<evidence type="ECO:0000313" key="8">
    <source>
        <dbReference type="Proteomes" id="UP001206925"/>
    </source>
</evidence>
<dbReference type="GO" id="GO:0061665">
    <property type="term" value="F:SUMO ligase activity"/>
    <property type="evidence" value="ECO:0007669"/>
    <property type="project" value="TreeGrafter"/>
</dbReference>
<accession>A0AAD5H0R4</accession>
<dbReference type="InterPro" id="IPR004181">
    <property type="entry name" value="Znf_MIZ"/>
</dbReference>
<comment type="caution">
    <text evidence="7">The sequence shown here is derived from an EMBL/GenBank/DDBJ whole genome shotgun (WGS) entry which is preliminary data.</text>
</comment>
<proteinExistence type="predicted"/>
<keyword evidence="2 4" id="KW-0863">Zinc-finger</keyword>
<name>A0AAD5H0R4_AMBAR</name>
<dbReference type="GO" id="GO:0016925">
    <property type="term" value="P:protein sumoylation"/>
    <property type="evidence" value="ECO:0007669"/>
    <property type="project" value="TreeGrafter"/>
</dbReference>
<reference evidence="7" key="1">
    <citation type="submission" date="2022-06" db="EMBL/GenBank/DDBJ databases">
        <title>Uncovering the hologenomic basis of an extraordinary plant invasion.</title>
        <authorList>
            <person name="Bieker V.C."/>
            <person name="Martin M.D."/>
            <person name="Gilbert T."/>
            <person name="Hodgins K."/>
            <person name="Battlay P."/>
            <person name="Petersen B."/>
            <person name="Wilson J."/>
        </authorList>
    </citation>
    <scope>NUCLEOTIDE SEQUENCE</scope>
    <source>
        <strain evidence="7">AA19_3_7</strain>
        <tissue evidence="7">Leaf</tissue>
    </source>
</reference>
<dbReference type="PROSITE" id="PS51044">
    <property type="entry name" value="ZF_SP_RING"/>
    <property type="match status" value="1"/>
</dbReference>
<dbReference type="Pfam" id="PF02891">
    <property type="entry name" value="zf-MIZ"/>
    <property type="match status" value="1"/>
</dbReference>
<dbReference type="PANTHER" id="PTHR10782">
    <property type="entry name" value="ZINC FINGER MIZ DOMAIN-CONTAINING PROTEIN"/>
    <property type="match status" value="1"/>
</dbReference>
<evidence type="ECO:0000259" key="6">
    <source>
        <dbReference type="PROSITE" id="PS51044"/>
    </source>
</evidence>
<evidence type="ECO:0000256" key="2">
    <source>
        <dbReference type="ARBA" id="ARBA00022771"/>
    </source>
</evidence>
<organism evidence="7 8">
    <name type="scientific">Ambrosia artemisiifolia</name>
    <name type="common">Common ragweed</name>
    <dbReference type="NCBI Taxonomy" id="4212"/>
    <lineage>
        <taxon>Eukaryota</taxon>
        <taxon>Viridiplantae</taxon>
        <taxon>Streptophyta</taxon>
        <taxon>Embryophyta</taxon>
        <taxon>Tracheophyta</taxon>
        <taxon>Spermatophyta</taxon>
        <taxon>Magnoliopsida</taxon>
        <taxon>eudicotyledons</taxon>
        <taxon>Gunneridae</taxon>
        <taxon>Pentapetalae</taxon>
        <taxon>asterids</taxon>
        <taxon>campanulids</taxon>
        <taxon>Asterales</taxon>
        <taxon>Asteraceae</taxon>
        <taxon>Asteroideae</taxon>
        <taxon>Heliantheae alliance</taxon>
        <taxon>Heliantheae</taxon>
        <taxon>Ambrosia</taxon>
    </lineage>
</organism>
<feature type="domain" description="SP-RING-type" evidence="6">
    <location>
        <begin position="339"/>
        <end position="426"/>
    </location>
</feature>
<feature type="non-terminal residue" evidence="7">
    <location>
        <position position="656"/>
    </location>
</feature>
<dbReference type="CDD" id="cd16650">
    <property type="entry name" value="SP-RING_PIAS-like"/>
    <property type="match status" value="1"/>
</dbReference>
<evidence type="ECO:0000256" key="1">
    <source>
        <dbReference type="ARBA" id="ARBA00022723"/>
    </source>
</evidence>
<dbReference type="Gene3D" id="3.30.40.10">
    <property type="entry name" value="Zinc/RING finger domain, C3HC4 (zinc finger)"/>
    <property type="match status" value="1"/>
</dbReference>
<evidence type="ECO:0000256" key="3">
    <source>
        <dbReference type="ARBA" id="ARBA00022833"/>
    </source>
</evidence>
<dbReference type="PANTHER" id="PTHR10782:SF82">
    <property type="entry name" value="ZINC FINGER, MIZ-TYPE, ZINC FINGER, RING_FYVE_PHD-TYPE, E3 SUMO PROTEIN LIGASE-RELATED"/>
    <property type="match status" value="1"/>
</dbReference>
<evidence type="ECO:0000313" key="7">
    <source>
        <dbReference type="EMBL" id="KAI7758398.1"/>
    </source>
</evidence>
<evidence type="ECO:0000256" key="4">
    <source>
        <dbReference type="PROSITE-ProRule" id="PRU00452"/>
    </source>
</evidence>
<gene>
    <name evidence="7" type="ORF">M8C21_013086</name>
</gene>
<keyword evidence="8" id="KW-1185">Reference proteome</keyword>
<feature type="compositionally biased region" description="Polar residues" evidence="5">
    <location>
        <begin position="463"/>
        <end position="485"/>
    </location>
</feature>
<evidence type="ECO:0000256" key="5">
    <source>
        <dbReference type="SAM" id="MobiDB-lite"/>
    </source>
</evidence>
<dbReference type="InterPro" id="IPR013083">
    <property type="entry name" value="Znf_RING/FYVE/PHD"/>
</dbReference>
<feature type="region of interest" description="Disordered" evidence="5">
    <location>
        <begin position="463"/>
        <end position="504"/>
    </location>
</feature>
<keyword evidence="3" id="KW-0862">Zinc</keyword>
<keyword evidence="1" id="KW-0479">Metal-binding</keyword>
<sequence>MYYACTFQHPLVGSSFNTPSPLCYLLSTAFFHTLCKQATEEEDLSMATAAAVAVAVACLRRRVASTKETALKRMESSIDQASLSIHNGDIHNPTVYSQTCIKLGSSIDLAIAMNASPSSFHMPQLVLIVKEVYRLKTELLQPSLMLLLLPIKAACKIGWFPDGDKDCLLMIAKEVSYGFCSTDKMNIEPSNAHSSVSNIVSRFYPMMKVEHILTSFDVKAGYGTFAVDFHISLGATPRHCRNLWLLVAQLDNMETAACITNPLKVDFLINGCEVPNRTRNNMGNGPQLPSNITKMVKHGVNLIQAFGNFDGRYIIALVFMNSISSRDPSQLQDYLRPMSDCAIIEMSSRISLYCPISRHRIKTPVKGHLCKHSQCFDYNCFIEVNSTKPTWECPVCNNPILNDVAEDVHDVIISEDGSWMVAETNGDTMSHTTETTPAVSLGHTRVNLGTNKQAQNTTVFTPTAGSLGQAQGNTCTTNQGQSVTMFTPPAAETKPEVPPSQTQVDGCTTMQVKSTMMLTPPEGSNQIRVNVCTSKQGQNTTFTPPATVKAEVSPGEAQADICTTTQAKGTTMLTPPEGSPAQIQFDVCKSNQGQRTAFTQPATRETETEVNVCSPMFTPPAFTTPRSFAPASNELRKGGKIGSHTTPGESQPAPNV</sequence>
<feature type="region of interest" description="Disordered" evidence="5">
    <location>
        <begin position="617"/>
        <end position="656"/>
    </location>
</feature>
<dbReference type="Proteomes" id="UP001206925">
    <property type="component" value="Unassembled WGS sequence"/>
</dbReference>